<accession>A0ABW6WCE8</accession>
<keyword evidence="2" id="KW-1185">Reference proteome</keyword>
<sequence length="63" mass="6786">MRYLSDTNLRAVLIVLIARAGGRIDITNAELYDAMLTGDEPADGFMVEETGTGVRLSIHPGHA</sequence>
<dbReference type="RefSeq" id="WP_020518298.1">
    <property type="nucleotide sequence ID" value="NZ_JBIAZU010000002.1"/>
</dbReference>
<protein>
    <submittedName>
        <fullName evidence="1">Uncharacterized protein</fullName>
    </submittedName>
</protein>
<proteinExistence type="predicted"/>
<name>A0ABW6WCE8_9ACTN</name>
<gene>
    <name evidence="1" type="ORF">ACFY35_09370</name>
</gene>
<evidence type="ECO:0000313" key="2">
    <source>
        <dbReference type="Proteomes" id="UP001602245"/>
    </source>
</evidence>
<evidence type="ECO:0000313" key="1">
    <source>
        <dbReference type="EMBL" id="MFF5289637.1"/>
    </source>
</evidence>
<dbReference type="EMBL" id="JBIAZU010000002">
    <property type="protein sequence ID" value="MFF5289637.1"/>
    <property type="molecule type" value="Genomic_DNA"/>
</dbReference>
<reference evidence="1 2" key="1">
    <citation type="submission" date="2024-10" db="EMBL/GenBank/DDBJ databases">
        <title>The Natural Products Discovery Center: Release of the First 8490 Sequenced Strains for Exploring Actinobacteria Biosynthetic Diversity.</title>
        <authorList>
            <person name="Kalkreuter E."/>
            <person name="Kautsar S.A."/>
            <person name="Yang D."/>
            <person name="Bader C.D."/>
            <person name="Teijaro C.N."/>
            <person name="Fluegel L."/>
            <person name="Davis C.M."/>
            <person name="Simpson J.R."/>
            <person name="Lauterbach L."/>
            <person name="Steele A.D."/>
            <person name="Gui C."/>
            <person name="Meng S."/>
            <person name="Li G."/>
            <person name="Viehrig K."/>
            <person name="Ye F."/>
            <person name="Su P."/>
            <person name="Kiefer A.F."/>
            <person name="Nichols A."/>
            <person name="Cepeda A.J."/>
            <person name="Yan W."/>
            <person name="Fan B."/>
            <person name="Jiang Y."/>
            <person name="Adhikari A."/>
            <person name="Zheng C.-J."/>
            <person name="Schuster L."/>
            <person name="Cowan T.M."/>
            <person name="Smanski M.J."/>
            <person name="Chevrette M.G."/>
            <person name="De Carvalho L.P.S."/>
            <person name="Shen B."/>
        </authorList>
    </citation>
    <scope>NUCLEOTIDE SEQUENCE [LARGE SCALE GENOMIC DNA]</scope>
    <source>
        <strain evidence="1 2">NPDC000087</strain>
    </source>
</reference>
<organism evidence="1 2">
    <name type="scientific">Paractinoplanes globisporus</name>
    <dbReference type="NCBI Taxonomy" id="113565"/>
    <lineage>
        <taxon>Bacteria</taxon>
        <taxon>Bacillati</taxon>
        <taxon>Actinomycetota</taxon>
        <taxon>Actinomycetes</taxon>
        <taxon>Micromonosporales</taxon>
        <taxon>Micromonosporaceae</taxon>
        <taxon>Paractinoplanes</taxon>
    </lineage>
</organism>
<dbReference type="Proteomes" id="UP001602245">
    <property type="component" value="Unassembled WGS sequence"/>
</dbReference>
<comment type="caution">
    <text evidence="1">The sequence shown here is derived from an EMBL/GenBank/DDBJ whole genome shotgun (WGS) entry which is preliminary data.</text>
</comment>